<accession>A0A7X5U4J9</accession>
<feature type="region of interest" description="Disordered" evidence="1">
    <location>
        <begin position="34"/>
        <end position="56"/>
    </location>
</feature>
<name>A0A7X5U4J9_9MYCO</name>
<evidence type="ECO:0000313" key="2">
    <source>
        <dbReference type="EMBL" id="NIH98315.1"/>
    </source>
</evidence>
<organism evidence="2 3">
    <name type="scientific">Mycolicibacterium fluoranthenivorans</name>
    <dbReference type="NCBI Taxonomy" id="258505"/>
    <lineage>
        <taxon>Bacteria</taxon>
        <taxon>Bacillati</taxon>
        <taxon>Actinomycetota</taxon>
        <taxon>Actinomycetes</taxon>
        <taxon>Mycobacteriales</taxon>
        <taxon>Mycobacteriaceae</taxon>
        <taxon>Mycolicibacterium</taxon>
    </lineage>
</organism>
<proteinExistence type="predicted"/>
<sequence length="56" mass="6163">MTVINAAQNKTIAKLIRSQPPQPHPPLPNHIIVFRPSPEQSNPNHLPGCPRHADSV</sequence>
<reference evidence="2 3" key="1">
    <citation type="submission" date="2020-03" db="EMBL/GenBank/DDBJ databases">
        <title>Sequencing the genomes of 1000 actinobacteria strains.</title>
        <authorList>
            <person name="Klenk H.-P."/>
        </authorList>
    </citation>
    <scope>NUCLEOTIDE SEQUENCE [LARGE SCALE GENOMIC DNA]</scope>
    <source>
        <strain evidence="2 3">DSM 44556</strain>
    </source>
</reference>
<protein>
    <submittedName>
        <fullName evidence="2">Uncharacterized protein</fullName>
    </submittedName>
</protein>
<gene>
    <name evidence="2" type="ORF">FHU31_005321</name>
</gene>
<evidence type="ECO:0000256" key="1">
    <source>
        <dbReference type="SAM" id="MobiDB-lite"/>
    </source>
</evidence>
<dbReference type="Proteomes" id="UP000547444">
    <property type="component" value="Unassembled WGS sequence"/>
</dbReference>
<evidence type="ECO:0000313" key="3">
    <source>
        <dbReference type="Proteomes" id="UP000547444"/>
    </source>
</evidence>
<dbReference type="RefSeq" id="WP_208411377.1">
    <property type="nucleotide sequence ID" value="NZ_JAANOW010000003.1"/>
</dbReference>
<keyword evidence="3" id="KW-1185">Reference proteome</keyword>
<comment type="caution">
    <text evidence="2">The sequence shown here is derived from an EMBL/GenBank/DDBJ whole genome shotgun (WGS) entry which is preliminary data.</text>
</comment>
<dbReference type="AlphaFoldDB" id="A0A7X5U4J9"/>
<dbReference type="EMBL" id="JAANOW010000003">
    <property type="protein sequence ID" value="NIH98315.1"/>
    <property type="molecule type" value="Genomic_DNA"/>
</dbReference>